<dbReference type="EMBL" id="CAJHCQ010000010">
    <property type="protein sequence ID" value="CAD6543049.1"/>
    <property type="molecule type" value="Genomic_DNA"/>
</dbReference>
<dbReference type="RefSeq" id="WP_201697614.1">
    <property type="nucleotide sequence ID" value="NZ_CAJHCQ010000010.1"/>
</dbReference>
<evidence type="ECO:0000313" key="2">
    <source>
        <dbReference type="Proteomes" id="UP000656319"/>
    </source>
</evidence>
<reference evidence="1 2" key="1">
    <citation type="submission" date="2020-10" db="EMBL/GenBank/DDBJ databases">
        <authorList>
            <person name="Peeters C."/>
        </authorList>
    </citation>
    <scope>NUCLEOTIDE SEQUENCE [LARGE SCALE GENOMIC DNA]</scope>
    <source>
        <strain evidence="1 2">LMG 27952</strain>
    </source>
</reference>
<keyword evidence="2" id="KW-1185">Reference proteome</keyword>
<gene>
    <name evidence="1" type="ORF">LMG27952_03980</name>
</gene>
<sequence length="125" mass="12596">MSEKLNWNLSASATGGPQLSHAGTSAVDGYDKLQVTVTKAQGATLSVGPGNWSGVSLLMIKPSIHDPKLTYKTGAITAALDGTLLLVGSGAVSLLGDGSAQLAFSYGGDTEGDIVIHVLVGRNAS</sequence>
<proteinExistence type="predicted"/>
<dbReference type="Proteomes" id="UP000656319">
    <property type="component" value="Unassembled WGS sequence"/>
</dbReference>
<accession>A0ABN7HXG1</accession>
<organism evidence="1 2">
    <name type="scientific">Paraburkholderia hiiakae</name>
    <dbReference type="NCBI Taxonomy" id="1081782"/>
    <lineage>
        <taxon>Bacteria</taxon>
        <taxon>Pseudomonadati</taxon>
        <taxon>Pseudomonadota</taxon>
        <taxon>Betaproteobacteria</taxon>
        <taxon>Burkholderiales</taxon>
        <taxon>Burkholderiaceae</taxon>
        <taxon>Paraburkholderia</taxon>
    </lineage>
</organism>
<protein>
    <submittedName>
        <fullName evidence="1">Uncharacterized protein</fullName>
    </submittedName>
</protein>
<name>A0ABN7HXG1_9BURK</name>
<evidence type="ECO:0000313" key="1">
    <source>
        <dbReference type="EMBL" id="CAD6543049.1"/>
    </source>
</evidence>
<comment type="caution">
    <text evidence="1">The sequence shown here is derived from an EMBL/GenBank/DDBJ whole genome shotgun (WGS) entry which is preliminary data.</text>
</comment>